<dbReference type="Proteomes" id="UP000238916">
    <property type="component" value="Unassembled WGS sequence"/>
</dbReference>
<proteinExistence type="predicted"/>
<organism evidence="1 2">
    <name type="scientific">Candidatus Desulfosporosinus infrequens</name>
    <dbReference type="NCBI Taxonomy" id="2043169"/>
    <lineage>
        <taxon>Bacteria</taxon>
        <taxon>Bacillati</taxon>
        <taxon>Bacillota</taxon>
        <taxon>Clostridia</taxon>
        <taxon>Eubacteriales</taxon>
        <taxon>Desulfitobacteriaceae</taxon>
        <taxon>Desulfosporosinus</taxon>
    </lineage>
</organism>
<gene>
    <name evidence="1" type="ORF">SBF1_320021</name>
</gene>
<evidence type="ECO:0000313" key="1">
    <source>
        <dbReference type="EMBL" id="SPF45094.1"/>
    </source>
</evidence>
<name>A0A2U3KZI3_9FIRM</name>
<dbReference type="EMBL" id="OMOF01000246">
    <property type="protein sequence ID" value="SPF45094.1"/>
    <property type="molecule type" value="Genomic_DNA"/>
</dbReference>
<sequence>MRLPETTLQIYHRHFKIPLVRYLNTVTDFLDPWDERAYQFVVQQYLEETQDNGIVGMVRQKKDEDYVYLDAAIRYPMVMDDEKGPMVMDDRVSL</sequence>
<dbReference type="AlphaFoldDB" id="A0A2U3KZI3"/>
<reference evidence="2" key="1">
    <citation type="submission" date="2018-02" db="EMBL/GenBank/DDBJ databases">
        <authorList>
            <person name="Hausmann B."/>
        </authorList>
    </citation>
    <scope>NUCLEOTIDE SEQUENCE [LARGE SCALE GENOMIC DNA]</scope>
    <source>
        <strain evidence="2">Peat soil MAG SbF1</strain>
    </source>
</reference>
<protein>
    <submittedName>
        <fullName evidence="1">Uncharacterized protein</fullName>
    </submittedName>
</protein>
<accession>A0A2U3KZI3</accession>
<evidence type="ECO:0000313" key="2">
    <source>
        <dbReference type="Proteomes" id="UP000238916"/>
    </source>
</evidence>
<dbReference type="OrthoDB" id="1798889at2"/>